<accession>A0ABT3HT85</accession>
<name>A0ABT3HT85_9FLAO</name>
<evidence type="ECO:0000313" key="9">
    <source>
        <dbReference type="EMBL" id="MCW3167014.1"/>
    </source>
</evidence>
<proteinExistence type="inferred from homology"/>
<comment type="similarity">
    <text evidence="7">Belongs to the TonB-dependent receptor family.</text>
</comment>
<evidence type="ECO:0000256" key="7">
    <source>
        <dbReference type="PROSITE-ProRule" id="PRU01360"/>
    </source>
</evidence>
<evidence type="ECO:0000256" key="4">
    <source>
        <dbReference type="ARBA" id="ARBA00022692"/>
    </source>
</evidence>
<keyword evidence="6 7" id="KW-0998">Cell outer membrane</keyword>
<dbReference type="NCBIfam" id="TIGR04057">
    <property type="entry name" value="SusC_RagA_signa"/>
    <property type="match status" value="1"/>
</dbReference>
<evidence type="ECO:0000256" key="2">
    <source>
        <dbReference type="ARBA" id="ARBA00022448"/>
    </source>
</evidence>
<keyword evidence="5 7" id="KW-0472">Membrane</keyword>
<evidence type="ECO:0000256" key="5">
    <source>
        <dbReference type="ARBA" id="ARBA00023136"/>
    </source>
</evidence>
<comment type="subcellular location">
    <subcellularLocation>
        <location evidence="1 7">Cell outer membrane</location>
        <topology evidence="1 7">Multi-pass membrane protein</topology>
    </subcellularLocation>
</comment>
<dbReference type="InterPro" id="IPR039426">
    <property type="entry name" value="TonB-dep_rcpt-like"/>
</dbReference>
<dbReference type="Gene3D" id="2.170.130.10">
    <property type="entry name" value="TonB-dependent receptor, plug domain"/>
    <property type="match status" value="1"/>
</dbReference>
<keyword evidence="3 7" id="KW-1134">Transmembrane beta strand</keyword>
<reference evidence="9" key="1">
    <citation type="submission" date="2022-10" db="EMBL/GenBank/DDBJ databases">
        <title>Chryseobacterium babae sp. nov. isolated from the gut of the beetle Oryctes rhinoceros, and Chryseobacterium kimseyorum sp. nov., isolated from a stick insect rearing cage.</title>
        <authorList>
            <person name="Shelomi M."/>
            <person name="Han C.-J."/>
            <person name="Chen W.-M."/>
            <person name="Chen H.-K."/>
            <person name="Liaw S.-J."/>
            <person name="Muhle E."/>
            <person name="Clermont D."/>
        </authorList>
    </citation>
    <scope>NUCLEOTIDE SEQUENCE</scope>
    <source>
        <strain evidence="9">09-1422</strain>
    </source>
</reference>
<dbReference type="Proteomes" id="UP001163731">
    <property type="component" value="Unassembled WGS sequence"/>
</dbReference>
<evidence type="ECO:0000256" key="3">
    <source>
        <dbReference type="ARBA" id="ARBA00022452"/>
    </source>
</evidence>
<dbReference type="RefSeq" id="WP_264748312.1">
    <property type="nucleotide sequence ID" value="NZ_JAPDHW010000001.1"/>
</dbReference>
<dbReference type="InterPro" id="IPR037066">
    <property type="entry name" value="Plug_dom_sf"/>
</dbReference>
<dbReference type="NCBIfam" id="TIGR04056">
    <property type="entry name" value="OMP_RagA_SusC"/>
    <property type="match status" value="1"/>
</dbReference>
<dbReference type="InterPro" id="IPR036942">
    <property type="entry name" value="Beta-barrel_TonB_sf"/>
</dbReference>
<sequence length="930" mass="103813">MKRIIASAVVVCGLSVTKAQLSTSKNIDTLKTKNIDEVIITSSYGTQKLKEEVVGSIVTINSQDIITSQPYESIDKMIIGLTPGVQIVSNTELGKPVSINIRGLGSMIPINGLPGTSTQPLIVVDGVIMREDMPFNEAYFDGGSTAEINLNPLARFNSDNIESINILKDAAAVALYGAESANGVILITTKKGRKGKPVYTFSTQYGVSESINKIKYLNGQQYAQLRNEYNKNNSANGNGSYIWDGTDVDWFELMNGNGDFFRTNFTTSGGGKYFTYRVGIDYSKNNESKILNSLEKKGIDATLGFNYRKLKVNLYAAYNNFLKQQPNTYFNLILSPTSPVYDQDGNYALSGSVGIPNPLAAANQNISSVDNNSLLSSINVSYDLAKGLKVSSLFGVDISKKDNIDWKSGLNQSGITSNNYGRSRLFISDGFRWNWSGHLSYEKNFGNRHHSDILIGSELRQNKDSKEALVGSNFIDYAVYQNPQLGKNYTYKTLTQESSGRSFFSQLNYDYSKKYFLTASLRRDESSTFGPDTNASLNGAIGASWVLSNENFLQQNELISFLRLRASWGMTGNSRIGSYRSAGLYSVSQNGFIYDYDYAYPQTSSPQNRMLSWEKNEKWNLGLDFSLFKKIDFTVEVFRNNLSDVIVSRTVPLESGYGSAEINGADMYNKGLEISMRGNWLSRKNFRWNTTFNISSVQNKVTDLFGLQDEFSTAANARAQKIGASTSAIWGYHWIGINSSNGQDQYLVNGEIKDANQFTQDDTTYSIIGNSQPDLTGGLSNSISYRKFTFSFLINFEIGGDVMVEDEIIDQHRILSNRNMSVNALDYWTGAGDTNAVNHIPKSNNRIIPNSTKFIYDNTHVKLQNINISYQLPLQQIKNSFIKNASIFVDCTNALYWYKEKSPAGRNGIREFRYLYPEMRTASFGFKANF</sequence>
<dbReference type="EMBL" id="JAPDHW010000001">
    <property type="protein sequence ID" value="MCW3167014.1"/>
    <property type="molecule type" value="Genomic_DNA"/>
</dbReference>
<comment type="caution">
    <text evidence="9">The sequence shown here is derived from an EMBL/GenBank/DDBJ whole genome shotgun (WGS) entry which is preliminary data.</text>
</comment>
<dbReference type="PROSITE" id="PS52016">
    <property type="entry name" value="TONB_DEPENDENT_REC_3"/>
    <property type="match status" value="1"/>
</dbReference>
<evidence type="ECO:0000259" key="8">
    <source>
        <dbReference type="Pfam" id="PF07715"/>
    </source>
</evidence>
<dbReference type="InterPro" id="IPR012910">
    <property type="entry name" value="Plug_dom"/>
</dbReference>
<keyword evidence="4 7" id="KW-0812">Transmembrane</keyword>
<dbReference type="InterPro" id="IPR023996">
    <property type="entry name" value="TonB-dep_OMP_SusC/RagA"/>
</dbReference>
<evidence type="ECO:0000313" key="10">
    <source>
        <dbReference type="Proteomes" id="UP001163731"/>
    </source>
</evidence>
<dbReference type="Gene3D" id="2.40.170.20">
    <property type="entry name" value="TonB-dependent receptor, beta-barrel domain"/>
    <property type="match status" value="1"/>
</dbReference>
<keyword evidence="10" id="KW-1185">Reference proteome</keyword>
<dbReference type="Pfam" id="PF07715">
    <property type="entry name" value="Plug"/>
    <property type="match status" value="1"/>
</dbReference>
<dbReference type="InterPro" id="IPR023997">
    <property type="entry name" value="TonB-dep_OMP_SusC/RagA_CS"/>
</dbReference>
<protein>
    <submittedName>
        <fullName evidence="9">SusC/RagA family TonB-linked outer membrane protein</fullName>
    </submittedName>
</protein>
<keyword evidence="2 7" id="KW-0813">Transport</keyword>
<evidence type="ECO:0000256" key="1">
    <source>
        <dbReference type="ARBA" id="ARBA00004571"/>
    </source>
</evidence>
<evidence type="ECO:0000256" key="6">
    <source>
        <dbReference type="ARBA" id="ARBA00023237"/>
    </source>
</evidence>
<organism evidence="9 10">
    <name type="scientific">Chryseobacterium kimseyorum</name>
    <dbReference type="NCBI Taxonomy" id="2984028"/>
    <lineage>
        <taxon>Bacteria</taxon>
        <taxon>Pseudomonadati</taxon>
        <taxon>Bacteroidota</taxon>
        <taxon>Flavobacteriia</taxon>
        <taxon>Flavobacteriales</taxon>
        <taxon>Weeksellaceae</taxon>
        <taxon>Chryseobacterium group</taxon>
        <taxon>Chryseobacterium</taxon>
    </lineage>
</organism>
<gene>
    <name evidence="9" type="ORF">OMO38_00605</name>
</gene>
<feature type="domain" description="TonB-dependent receptor plug" evidence="8">
    <location>
        <begin position="52"/>
        <end position="184"/>
    </location>
</feature>
<dbReference type="SUPFAM" id="SSF56935">
    <property type="entry name" value="Porins"/>
    <property type="match status" value="1"/>
</dbReference>